<keyword evidence="4" id="KW-0408">Iron</keyword>
<keyword evidence="3" id="KW-0479">Metal-binding</keyword>
<dbReference type="GO" id="GO:0003824">
    <property type="term" value="F:catalytic activity"/>
    <property type="evidence" value="ECO:0007669"/>
    <property type="project" value="InterPro"/>
</dbReference>
<dbReference type="PANTHER" id="PTHR42836">
    <property type="entry name" value="7-CARBOXY-7-DEAZAGUANINE SYNTHASE"/>
    <property type="match status" value="1"/>
</dbReference>
<name>A0A9W5Y091_9CLOT</name>
<evidence type="ECO:0000256" key="2">
    <source>
        <dbReference type="ARBA" id="ARBA00022691"/>
    </source>
</evidence>
<dbReference type="InterPro" id="IPR013785">
    <property type="entry name" value="Aldolase_TIM"/>
</dbReference>
<comment type="caution">
    <text evidence="7">The sequence shown here is derived from an EMBL/GenBank/DDBJ whole genome shotgun (WGS) entry which is preliminary data.</text>
</comment>
<dbReference type="Proteomes" id="UP001057868">
    <property type="component" value="Unassembled WGS sequence"/>
</dbReference>
<dbReference type="SFLD" id="SFLDS00029">
    <property type="entry name" value="Radical_SAM"/>
    <property type="match status" value="1"/>
</dbReference>
<keyword evidence="2" id="KW-0949">S-adenosyl-L-methionine</keyword>
<feature type="domain" description="Radical SAM core" evidence="6">
    <location>
        <begin position="91"/>
        <end position="203"/>
    </location>
</feature>
<dbReference type="RefSeq" id="WP_261851240.1">
    <property type="nucleotide sequence ID" value="NZ_BQXY01000001.1"/>
</dbReference>
<accession>A0A9W5Y091</accession>
<evidence type="ECO:0000256" key="5">
    <source>
        <dbReference type="ARBA" id="ARBA00023014"/>
    </source>
</evidence>
<dbReference type="CDD" id="cd01335">
    <property type="entry name" value="Radical_SAM"/>
    <property type="match status" value="1"/>
</dbReference>
<dbReference type="InterPro" id="IPR007197">
    <property type="entry name" value="rSAM"/>
</dbReference>
<organism evidence="7 8">
    <name type="scientific">Clostridium folliculivorans</name>
    <dbReference type="NCBI Taxonomy" id="2886038"/>
    <lineage>
        <taxon>Bacteria</taxon>
        <taxon>Bacillati</taxon>
        <taxon>Bacillota</taxon>
        <taxon>Clostridia</taxon>
        <taxon>Eubacteriales</taxon>
        <taxon>Clostridiaceae</taxon>
        <taxon>Clostridium</taxon>
    </lineage>
</organism>
<dbReference type="GO" id="GO:0051539">
    <property type="term" value="F:4 iron, 4 sulfur cluster binding"/>
    <property type="evidence" value="ECO:0007669"/>
    <property type="project" value="UniProtKB-KW"/>
</dbReference>
<evidence type="ECO:0000313" key="7">
    <source>
        <dbReference type="EMBL" id="GKU24218.1"/>
    </source>
</evidence>
<evidence type="ECO:0000256" key="3">
    <source>
        <dbReference type="ARBA" id="ARBA00022723"/>
    </source>
</evidence>
<dbReference type="EMBL" id="BQXY01000001">
    <property type="protein sequence ID" value="GKU24218.1"/>
    <property type="molecule type" value="Genomic_DNA"/>
</dbReference>
<dbReference type="GO" id="GO:0046872">
    <property type="term" value="F:metal ion binding"/>
    <property type="evidence" value="ECO:0007669"/>
    <property type="project" value="UniProtKB-KW"/>
</dbReference>
<keyword evidence="5" id="KW-0411">Iron-sulfur</keyword>
<gene>
    <name evidence="7" type="ORF">CFOLD11_10440</name>
</gene>
<dbReference type="SUPFAM" id="SSF102114">
    <property type="entry name" value="Radical SAM enzymes"/>
    <property type="match status" value="1"/>
</dbReference>
<protein>
    <submittedName>
        <fullName evidence="7">Radical SAM domain protein</fullName>
    </submittedName>
</protein>
<dbReference type="AlphaFoldDB" id="A0A9W5Y091"/>
<dbReference type="Pfam" id="PF04055">
    <property type="entry name" value="Radical_SAM"/>
    <property type="match status" value="1"/>
</dbReference>
<sequence>MKISKKDALSWFEFFAMLPEDEEPMTKQQEIIYATFAQIEAAIDHRNEMLMSEIKNFKTLQNRTFYVGNDSKFSKGCTSCLFGTGLSAIRKTNKCNIQCKFCYNYGELDFIPPIGEGMWQIGETKFYENDIDLLLSIHKKPTGISYVYLEPFMEIEKYYPVVKKFRDADIHQHLYTNGLLATEETLKALAEAGLDEIRFNLGASNCSDKVIGNIKIAKKYFKSVGIETPMTPEFFEVFFEKKQAILDTKVDFINCAELHLNENNIDNYYGENMYISRHGYISPTWSRELTLKFMKIADEEQWDLAVHDCSNHTKFARDLNLSSKEGKWFGASSYGCEFSKIPYEVFLPILRDDNFKFLIEEELPSGYRPGELVF</sequence>
<keyword evidence="1" id="KW-0004">4Fe-4S</keyword>
<reference evidence="7" key="1">
    <citation type="journal article" date="2023" name="Int. J. Syst. Evol. Microbiol.">
        <title>&lt;i&gt;Clostridium folliculivorans&lt;/i&gt; sp. nov., isolated from soil samples of an organic paddy in Japan.</title>
        <authorList>
            <person name="Tazawa J."/>
            <person name="Kobayashi H."/>
            <person name="Tanizawa Y."/>
            <person name="Uchino A."/>
            <person name="Tanaka F."/>
            <person name="Urashima Y."/>
            <person name="Miura S."/>
            <person name="Sakamoto M."/>
            <person name="Ohkuma M."/>
            <person name="Tohno M."/>
        </authorList>
    </citation>
    <scope>NUCLEOTIDE SEQUENCE</scope>
    <source>
        <strain evidence="7">D1-1</strain>
    </source>
</reference>
<evidence type="ECO:0000256" key="4">
    <source>
        <dbReference type="ARBA" id="ARBA00023004"/>
    </source>
</evidence>
<keyword evidence="8" id="KW-1185">Reference proteome</keyword>
<evidence type="ECO:0000259" key="6">
    <source>
        <dbReference type="Pfam" id="PF04055"/>
    </source>
</evidence>
<evidence type="ECO:0000313" key="8">
    <source>
        <dbReference type="Proteomes" id="UP001057868"/>
    </source>
</evidence>
<dbReference type="Gene3D" id="3.20.20.70">
    <property type="entry name" value="Aldolase class I"/>
    <property type="match status" value="1"/>
</dbReference>
<dbReference type="InterPro" id="IPR058240">
    <property type="entry name" value="rSAM_sf"/>
</dbReference>
<proteinExistence type="predicted"/>
<evidence type="ECO:0000256" key="1">
    <source>
        <dbReference type="ARBA" id="ARBA00022485"/>
    </source>
</evidence>
<dbReference type="PANTHER" id="PTHR42836:SF1">
    <property type="entry name" value="7-CARBOXY-7-DEAZAGUANINE SYNTHASE"/>
    <property type="match status" value="1"/>
</dbReference>